<evidence type="ECO:0000313" key="3">
    <source>
        <dbReference type="Proteomes" id="UP001150941"/>
    </source>
</evidence>
<accession>A0A9W9TE74</accession>
<organism evidence="2 3">
    <name type="scientific">Penicillium chermesinum</name>
    <dbReference type="NCBI Taxonomy" id="63820"/>
    <lineage>
        <taxon>Eukaryota</taxon>
        <taxon>Fungi</taxon>
        <taxon>Dikarya</taxon>
        <taxon>Ascomycota</taxon>
        <taxon>Pezizomycotina</taxon>
        <taxon>Eurotiomycetes</taxon>
        <taxon>Eurotiomycetidae</taxon>
        <taxon>Eurotiales</taxon>
        <taxon>Aspergillaceae</taxon>
        <taxon>Penicillium</taxon>
    </lineage>
</organism>
<dbReference type="RefSeq" id="XP_058326387.1">
    <property type="nucleotide sequence ID" value="XM_058478057.1"/>
</dbReference>
<evidence type="ECO:0000256" key="1">
    <source>
        <dbReference type="SAM" id="MobiDB-lite"/>
    </source>
</evidence>
<protein>
    <submittedName>
        <fullName evidence="2">Uncharacterized protein</fullName>
    </submittedName>
</protein>
<dbReference type="AlphaFoldDB" id="A0A9W9TE74"/>
<gene>
    <name evidence="2" type="ORF">N7468_008761</name>
</gene>
<feature type="compositionally biased region" description="Basic residues" evidence="1">
    <location>
        <begin position="1"/>
        <end position="14"/>
    </location>
</feature>
<comment type="caution">
    <text evidence="2">The sequence shown here is derived from an EMBL/GenBank/DDBJ whole genome shotgun (WGS) entry which is preliminary data.</text>
</comment>
<evidence type="ECO:0000313" key="2">
    <source>
        <dbReference type="EMBL" id="KAJ5219557.1"/>
    </source>
</evidence>
<dbReference type="Proteomes" id="UP001150941">
    <property type="component" value="Unassembled WGS sequence"/>
</dbReference>
<reference evidence="2" key="2">
    <citation type="journal article" date="2023" name="IMA Fungus">
        <title>Comparative genomic study of the Penicillium genus elucidates a diverse pangenome and 15 lateral gene transfer events.</title>
        <authorList>
            <person name="Petersen C."/>
            <person name="Sorensen T."/>
            <person name="Nielsen M.R."/>
            <person name="Sondergaard T.E."/>
            <person name="Sorensen J.L."/>
            <person name="Fitzpatrick D.A."/>
            <person name="Frisvad J.C."/>
            <person name="Nielsen K.L."/>
        </authorList>
    </citation>
    <scope>NUCLEOTIDE SEQUENCE</scope>
    <source>
        <strain evidence="2">IBT 19713</strain>
    </source>
</reference>
<dbReference type="EMBL" id="JAPQKS010000007">
    <property type="protein sequence ID" value="KAJ5219557.1"/>
    <property type="molecule type" value="Genomic_DNA"/>
</dbReference>
<dbReference type="GeneID" id="83205360"/>
<reference evidence="2" key="1">
    <citation type="submission" date="2022-11" db="EMBL/GenBank/DDBJ databases">
        <authorList>
            <person name="Petersen C."/>
        </authorList>
    </citation>
    <scope>NUCLEOTIDE SEQUENCE</scope>
    <source>
        <strain evidence="2">IBT 19713</strain>
    </source>
</reference>
<proteinExistence type="predicted"/>
<feature type="region of interest" description="Disordered" evidence="1">
    <location>
        <begin position="1"/>
        <end position="74"/>
    </location>
</feature>
<sequence>MDLSKHSSKGKKEKKTFFKTSLAKNAAASSRDPSDNGGYASSLADEAPLLGGSPAVSDSGDPIPEPEPTPEPEEELVWRLVSFRYRIDKDIHVGRMIRRLREKQDRLEEKFDEAHAKL</sequence>
<name>A0A9W9TE74_9EURO</name>
<keyword evidence="3" id="KW-1185">Reference proteome</keyword>